<dbReference type="KEGG" id="ppw:PputW619_2358"/>
<protein>
    <submittedName>
        <fullName evidence="1">Uncharacterized protein</fullName>
    </submittedName>
</protein>
<organism evidence="1">
    <name type="scientific">Pseudomonas putida (strain W619)</name>
    <dbReference type="NCBI Taxonomy" id="390235"/>
    <lineage>
        <taxon>Bacteria</taxon>
        <taxon>Pseudomonadati</taxon>
        <taxon>Pseudomonadota</taxon>
        <taxon>Gammaproteobacteria</taxon>
        <taxon>Pseudomonadales</taxon>
        <taxon>Pseudomonadaceae</taxon>
        <taxon>Pseudomonas</taxon>
    </lineage>
</organism>
<proteinExistence type="predicted"/>
<gene>
    <name evidence="1" type="ordered locus">PputW619_2358</name>
</gene>
<accession>B1J7Y2</accession>
<dbReference type="HOGENOM" id="CLU_2737019_0_0_6"/>
<reference evidence="1" key="1">
    <citation type="submission" date="2008-02" db="EMBL/GenBank/DDBJ databases">
        <title>Complete sequence of Psuedomonas putida W619.</title>
        <authorList>
            <consortium name="US DOE Joint Genome Institute"/>
            <person name="Copeland A."/>
            <person name="Lucas S."/>
            <person name="Lapidus A."/>
            <person name="Barry K."/>
            <person name="Detter J.C."/>
            <person name="Glavina del Rio T."/>
            <person name="Dalin E."/>
            <person name="Tice H."/>
            <person name="Pitluck S."/>
            <person name="Chain P."/>
            <person name="Malfatti S."/>
            <person name="Shin M."/>
            <person name="Vergez L."/>
            <person name="Schmutz J."/>
            <person name="Larimer F."/>
            <person name="Land M."/>
            <person name="Hauser L."/>
            <person name="Kyrpides N."/>
            <person name="Kim E."/>
            <person name="Taghavi S."/>
            <person name="Vangronsveld D."/>
            <person name="van der Lelie D."/>
            <person name="Richardson P."/>
        </authorList>
    </citation>
    <scope>NUCLEOTIDE SEQUENCE</scope>
    <source>
        <strain evidence="1">W619</strain>
    </source>
</reference>
<name>B1J7Y2_PSEPW</name>
<sequence precursor="true">MIINTLRQISQSELPGLLCVLSGRASAGFPSQAADLYEPPILVEPREPHVWRTEAEGDSMSPAGILTECHK</sequence>
<dbReference type="AlphaFoldDB" id="B1J7Y2"/>
<dbReference type="EMBL" id="CP000949">
    <property type="protein sequence ID" value="ACA72858.1"/>
    <property type="molecule type" value="Genomic_DNA"/>
</dbReference>
<evidence type="ECO:0000313" key="1">
    <source>
        <dbReference type="EMBL" id="ACA72858.1"/>
    </source>
</evidence>